<gene>
    <name evidence="2" type="ORF">ACFPOE_22630</name>
</gene>
<evidence type="ECO:0000313" key="2">
    <source>
        <dbReference type="EMBL" id="MFC5500356.1"/>
    </source>
</evidence>
<organism evidence="2 3">
    <name type="scientific">Caenimonas terrae</name>
    <dbReference type="NCBI Taxonomy" id="696074"/>
    <lineage>
        <taxon>Bacteria</taxon>
        <taxon>Pseudomonadati</taxon>
        <taxon>Pseudomonadota</taxon>
        <taxon>Betaproteobacteria</taxon>
        <taxon>Burkholderiales</taxon>
        <taxon>Comamonadaceae</taxon>
        <taxon>Caenimonas</taxon>
    </lineage>
</organism>
<keyword evidence="3" id="KW-1185">Reference proteome</keyword>
<dbReference type="Gene3D" id="3.40.33.10">
    <property type="entry name" value="CAP"/>
    <property type="match status" value="1"/>
</dbReference>
<reference evidence="3" key="1">
    <citation type="journal article" date="2019" name="Int. J. Syst. Evol. Microbiol.">
        <title>The Global Catalogue of Microorganisms (GCM) 10K type strain sequencing project: providing services to taxonomists for standard genome sequencing and annotation.</title>
        <authorList>
            <consortium name="The Broad Institute Genomics Platform"/>
            <consortium name="The Broad Institute Genome Sequencing Center for Infectious Disease"/>
            <person name="Wu L."/>
            <person name="Ma J."/>
        </authorList>
    </citation>
    <scope>NUCLEOTIDE SEQUENCE [LARGE SCALE GENOMIC DNA]</scope>
    <source>
        <strain evidence="3">CCUG 57401</strain>
    </source>
</reference>
<feature type="domain" description="SCP" evidence="1">
    <location>
        <begin position="7"/>
        <end position="131"/>
    </location>
</feature>
<sequence>MRETILAQINAARAAGHVCGTEIMAAVPPMRWNDILFSAAARHSLDMVARNYFSHDTPEGVTFTQRLANEGYSFWAAGENIAAGQTTVSGVMGAWLSSDGHCRNIMQPVLNEVAVACVASSSGYGNTWTMDLGGR</sequence>
<accession>A0ABW0NIC5</accession>
<dbReference type="Pfam" id="PF00188">
    <property type="entry name" value="CAP"/>
    <property type="match status" value="1"/>
</dbReference>
<dbReference type="SUPFAM" id="SSF55797">
    <property type="entry name" value="PR-1-like"/>
    <property type="match status" value="1"/>
</dbReference>
<protein>
    <submittedName>
        <fullName evidence="2">CAP domain-containing protein</fullName>
    </submittedName>
</protein>
<dbReference type="PANTHER" id="PTHR31157:SF1">
    <property type="entry name" value="SCP DOMAIN-CONTAINING PROTEIN"/>
    <property type="match status" value="1"/>
</dbReference>
<dbReference type="InterPro" id="IPR014044">
    <property type="entry name" value="CAP_dom"/>
</dbReference>
<evidence type="ECO:0000259" key="1">
    <source>
        <dbReference type="Pfam" id="PF00188"/>
    </source>
</evidence>
<dbReference type="EMBL" id="JBHSMF010000015">
    <property type="protein sequence ID" value="MFC5500356.1"/>
    <property type="molecule type" value="Genomic_DNA"/>
</dbReference>
<dbReference type="InterPro" id="IPR035940">
    <property type="entry name" value="CAP_sf"/>
</dbReference>
<proteinExistence type="predicted"/>
<evidence type="ECO:0000313" key="3">
    <source>
        <dbReference type="Proteomes" id="UP001596037"/>
    </source>
</evidence>
<dbReference type="PANTHER" id="PTHR31157">
    <property type="entry name" value="SCP DOMAIN-CONTAINING PROTEIN"/>
    <property type="match status" value="1"/>
</dbReference>
<dbReference type="RefSeq" id="WP_376852608.1">
    <property type="nucleotide sequence ID" value="NZ_JBHSMF010000015.1"/>
</dbReference>
<name>A0ABW0NIC5_9BURK</name>
<dbReference type="Proteomes" id="UP001596037">
    <property type="component" value="Unassembled WGS sequence"/>
</dbReference>
<comment type="caution">
    <text evidence="2">The sequence shown here is derived from an EMBL/GenBank/DDBJ whole genome shotgun (WGS) entry which is preliminary data.</text>
</comment>
<dbReference type="CDD" id="cd05379">
    <property type="entry name" value="CAP_bacterial"/>
    <property type="match status" value="1"/>
</dbReference>